<proteinExistence type="inferred from homology"/>
<dbReference type="PANTHER" id="PTHR15680">
    <property type="entry name" value="RIBOSOMAL PROTEIN L19"/>
    <property type="match status" value="1"/>
</dbReference>
<evidence type="ECO:0000256" key="4">
    <source>
        <dbReference type="RuleBase" id="RU000559"/>
    </source>
</evidence>
<name>A0A0G0P5J9_9BACT</name>
<dbReference type="PIRSF" id="PIRSF002191">
    <property type="entry name" value="Ribosomal_L19"/>
    <property type="match status" value="1"/>
</dbReference>
<comment type="caution">
    <text evidence="5">The sequence shown here is derived from an EMBL/GenBank/DDBJ whole genome shotgun (WGS) entry which is preliminary data.</text>
</comment>
<organism evidence="5 6">
    <name type="scientific">Candidatus Yanofskybacteria bacterium GW2011_GWD2_39_48</name>
    <dbReference type="NCBI Taxonomy" id="1619031"/>
    <lineage>
        <taxon>Bacteria</taxon>
        <taxon>Candidatus Yanofskyibacteriota</taxon>
    </lineage>
</organism>
<keyword evidence="2 5" id="KW-0689">Ribosomal protein</keyword>
<dbReference type="PANTHER" id="PTHR15680:SF9">
    <property type="entry name" value="LARGE RIBOSOMAL SUBUNIT PROTEIN BL19M"/>
    <property type="match status" value="1"/>
</dbReference>
<evidence type="ECO:0000256" key="2">
    <source>
        <dbReference type="ARBA" id="ARBA00022980"/>
    </source>
</evidence>
<protein>
    <recommendedName>
        <fullName evidence="4">50S ribosomal protein L19</fullName>
    </recommendedName>
</protein>
<accession>A0A0G0P5J9</accession>
<dbReference type="NCBIfam" id="TIGR01024">
    <property type="entry name" value="rplS_bact"/>
    <property type="match status" value="1"/>
</dbReference>
<evidence type="ECO:0000256" key="1">
    <source>
        <dbReference type="ARBA" id="ARBA00005781"/>
    </source>
</evidence>
<dbReference type="InterPro" id="IPR008991">
    <property type="entry name" value="Translation_prot_SH3-like_sf"/>
</dbReference>
<dbReference type="GO" id="GO:0003735">
    <property type="term" value="F:structural constituent of ribosome"/>
    <property type="evidence" value="ECO:0007669"/>
    <property type="project" value="InterPro"/>
</dbReference>
<dbReference type="GO" id="GO:0022625">
    <property type="term" value="C:cytosolic large ribosomal subunit"/>
    <property type="evidence" value="ECO:0007669"/>
    <property type="project" value="TreeGrafter"/>
</dbReference>
<dbReference type="SUPFAM" id="SSF50104">
    <property type="entry name" value="Translation proteins SH3-like domain"/>
    <property type="match status" value="1"/>
</dbReference>
<dbReference type="EMBL" id="LBXD01000027">
    <property type="protein sequence ID" value="KKR23198.1"/>
    <property type="molecule type" value="Genomic_DNA"/>
</dbReference>
<sequence>MNKTHDSIKNLLGANKFKDVKTGWTVKIFQKIKDGEKTRVQAFEGMVISRKHGDTPSGTITVRRIHGGFGMEKIFPIFLPTIEKVEVVKKAKVRSSKIYYLRDKTAKEIRKKVRLEQTKTTVETSEAEVAETKEE</sequence>
<dbReference type="GO" id="GO:0006412">
    <property type="term" value="P:translation"/>
    <property type="evidence" value="ECO:0007669"/>
    <property type="project" value="InterPro"/>
</dbReference>
<evidence type="ECO:0000256" key="3">
    <source>
        <dbReference type="ARBA" id="ARBA00023274"/>
    </source>
</evidence>
<comment type="similarity">
    <text evidence="1 4">Belongs to the bacterial ribosomal protein bL19 family.</text>
</comment>
<evidence type="ECO:0000313" key="6">
    <source>
        <dbReference type="Proteomes" id="UP000034764"/>
    </source>
</evidence>
<gene>
    <name evidence="5" type="ORF">UT53_C0027G0002</name>
</gene>
<dbReference type="InterPro" id="IPR001857">
    <property type="entry name" value="Ribosomal_bL19"/>
</dbReference>
<dbReference type="Gene3D" id="2.30.30.790">
    <property type="match status" value="1"/>
</dbReference>
<comment type="function">
    <text evidence="4">This protein is located at the 30S-50S ribosomal subunit interface and may play a role in the structure and function of the aminoacyl-tRNA binding site.</text>
</comment>
<keyword evidence="3 4" id="KW-0687">Ribonucleoprotein</keyword>
<dbReference type="Pfam" id="PF01245">
    <property type="entry name" value="Ribosomal_L19"/>
    <property type="match status" value="1"/>
</dbReference>
<dbReference type="Proteomes" id="UP000034764">
    <property type="component" value="Unassembled WGS sequence"/>
</dbReference>
<reference evidence="5 6" key="1">
    <citation type="journal article" date="2015" name="Nature">
        <title>rRNA introns, odd ribosomes, and small enigmatic genomes across a large radiation of phyla.</title>
        <authorList>
            <person name="Brown C.T."/>
            <person name="Hug L.A."/>
            <person name="Thomas B.C."/>
            <person name="Sharon I."/>
            <person name="Castelle C.J."/>
            <person name="Singh A."/>
            <person name="Wilkins M.J."/>
            <person name="Williams K.H."/>
            <person name="Banfield J.F."/>
        </authorList>
    </citation>
    <scope>NUCLEOTIDE SEQUENCE [LARGE SCALE GENOMIC DNA]</scope>
</reference>
<dbReference type="AlphaFoldDB" id="A0A0G0P5J9"/>
<dbReference type="PRINTS" id="PR00061">
    <property type="entry name" value="RIBOSOMALL19"/>
</dbReference>
<dbReference type="InterPro" id="IPR038657">
    <property type="entry name" value="Ribosomal_bL19_sf"/>
</dbReference>
<evidence type="ECO:0000313" key="5">
    <source>
        <dbReference type="EMBL" id="KKR23198.1"/>
    </source>
</evidence>